<dbReference type="PANTHER" id="PTHR38588">
    <property type="entry name" value="BLL0334 PROTEIN"/>
    <property type="match status" value="1"/>
</dbReference>
<dbReference type="RefSeq" id="WP_193183009.1">
    <property type="nucleotide sequence ID" value="NZ_JACVXA010000034.1"/>
</dbReference>
<evidence type="ECO:0000313" key="1">
    <source>
        <dbReference type="EMBL" id="MBE3638909.1"/>
    </source>
</evidence>
<reference evidence="1" key="1">
    <citation type="submission" date="2020-09" db="EMBL/GenBank/DDBJ databases">
        <title>A novel bacterium of genus Mangrovicoccus, isolated from South China Sea.</title>
        <authorList>
            <person name="Huang H."/>
            <person name="Mo K."/>
            <person name="Hu Y."/>
        </authorList>
    </citation>
    <scope>NUCLEOTIDE SEQUENCE</scope>
    <source>
        <strain evidence="1">HB182678</strain>
    </source>
</reference>
<comment type="caution">
    <text evidence="1">The sequence shown here is derived from an EMBL/GenBank/DDBJ whole genome shotgun (WGS) entry which is preliminary data.</text>
</comment>
<sequence>PRRRPAPGLTRGLPDAPLEGATTLQRTVAIARPAAEVWAVLGDIRRVADCLPGASVETIEGDIVSGAFATRIGPMTARFTGTARVRHDAAAMTGHVAGAGGDSGSRSGARGEIGFALHPEGDAACRLDSRIAYRLTGPLAQLGRPAIVAGIVDRMLQDFAANVAAAAAGTPSPGRRAPGAFGLIMAALRPIFRRKRDGGSP</sequence>
<feature type="non-terminal residue" evidence="1">
    <location>
        <position position="1"/>
    </location>
</feature>
<accession>A0A8J7CVM5</accession>
<dbReference type="SUPFAM" id="SSF55961">
    <property type="entry name" value="Bet v1-like"/>
    <property type="match status" value="1"/>
</dbReference>
<dbReference type="EMBL" id="JACVXA010000034">
    <property type="protein sequence ID" value="MBE3638909.1"/>
    <property type="molecule type" value="Genomic_DNA"/>
</dbReference>
<evidence type="ECO:0000313" key="2">
    <source>
        <dbReference type="Proteomes" id="UP000609121"/>
    </source>
</evidence>
<protein>
    <submittedName>
        <fullName evidence="1">SRPBCC family protein</fullName>
    </submittedName>
</protein>
<dbReference type="Gene3D" id="3.30.530.20">
    <property type="match status" value="1"/>
</dbReference>
<keyword evidence="2" id="KW-1185">Reference proteome</keyword>
<dbReference type="AlphaFoldDB" id="A0A8J7CVM5"/>
<gene>
    <name evidence="1" type="ORF">ICN82_11915</name>
</gene>
<proteinExistence type="predicted"/>
<dbReference type="InterPro" id="IPR010419">
    <property type="entry name" value="CO_DH_gsu"/>
</dbReference>
<organism evidence="1 2">
    <name type="scientific">Mangrovicoccus algicola</name>
    <dbReference type="NCBI Taxonomy" id="2771008"/>
    <lineage>
        <taxon>Bacteria</taxon>
        <taxon>Pseudomonadati</taxon>
        <taxon>Pseudomonadota</taxon>
        <taxon>Alphaproteobacteria</taxon>
        <taxon>Rhodobacterales</taxon>
        <taxon>Paracoccaceae</taxon>
        <taxon>Mangrovicoccus</taxon>
    </lineage>
</organism>
<dbReference type="Pfam" id="PF06240">
    <property type="entry name" value="COXG"/>
    <property type="match status" value="1"/>
</dbReference>
<name>A0A8J7CVM5_9RHOB</name>
<dbReference type="PANTHER" id="PTHR38588:SF1">
    <property type="entry name" value="BLL0334 PROTEIN"/>
    <property type="match status" value="1"/>
</dbReference>
<dbReference type="InterPro" id="IPR023393">
    <property type="entry name" value="START-like_dom_sf"/>
</dbReference>
<dbReference type="Proteomes" id="UP000609121">
    <property type="component" value="Unassembled WGS sequence"/>
</dbReference>